<protein>
    <submittedName>
        <fullName evidence="1">Uncharacterized protein</fullName>
    </submittedName>
</protein>
<accession>A0A8S5TTN1</accession>
<sequence length="150" mass="17719">MLLSEIAEKIIEKESNLSLENEVIVGNREKWYEESLIDPLIDYYSYDVLRLCGCGCPNDTLDIIRKYLHIRKDWKDNKCDYDEVQQRYKTELNIDAQDDIQWGLLQFMAYILDDRGFTEHGSSIGGCWLTEKGEMFLTVLDAWDQYNKEN</sequence>
<proteinExistence type="predicted"/>
<name>A0A8S5TTN1_9CAUD</name>
<evidence type="ECO:0000313" key="1">
    <source>
        <dbReference type="EMBL" id="DAF85566.1"/>
    </source>
</evidence>
<organism evidence="1">
    <name type="scientific">Siphoviridae sp. ct5jB2</name>
    <dbReference type="NCBI Taxonomy" id="2825337"/>
    <lineage>
        <taxon>Viruses</taxon>
        <taxon>Duplodnaviria</taxon>
        <taxon>Heunggongvirae</taxon>
        <taxon>Uroviricota</taxon>
        <taxon>Caudoviricetes</taxon>
    </lineage>
</organism>
<reference evidence="1" key="1">
    <citation type="journal article" date="2021" name="Proc. Natl. Acad. Sci. U.S.A.">
        <title>A Catalog of Tens of Thousands of Viruses from Human Metagenomes Reveals Hidden Associations with Chronic Diseases.</title>
        <authorList>
            <person name="Tisza M.J."/>
            <person name="Buck C.B."/>
        </authorList>
    </citation>
    <scope>NUCLEOTIDE SEQUENCE</scope>
    <source>
        <strain evidence="1">Ct5jB2</strain>
    </source>
</reference>
<dbReference type="EMBL" id="BK015927">
    <property type="protein sequence ID" value="DAF85566.1"/>
    <property type="molecule type" value="Genomic_DNA"/>
</dbReference>